<accession>A0A7G8LQ00</accession>
<organism evidence="1 2">
    <name type="scientific">Mycobacterium phage MrMiyagi</name>
    <dbReference type="NCBI Taxonomy" id="2762395"/>
    <lineage>
        <taxon>Viruses</taxon>
        <taxon>Duplodnaviria</taxon>
        <taxon>Heunggongvirae</taxon>
        <taxon>Uroviricota</taxon>
        <taxon>Caudoviricetes</taxon>
        <taxon>Fowlmouthvirus</taxon>
        <taxon>Fowlmouthvirus fowlmouth</taxon>
    </lineage>
</organism>
<gene>
    <name evidence="1" type="primary">109</name>
    <name evidence="1" type="ORF">SEA_MRMIYAGI_109</name>
</gene>
<dbReference type="Proteomes" id="UP000515854">
    <property type="component" value="Genome"/>
</dbReference>
<name>A0A7G8LQ00_9CAUD</name>
<reference evidence="1 2" key="1">
    <citation type="submission" date="2020-07" db="EMBL/GenBank/DDBJ databases">
        <authorList>
            <person name="Baliraine F.N."/>
            <person name="Frederick G.D."/>
            <person name="Mills R.B."/>
            <person name="Woodruff J.W."/>
            <person name="Richardson W.J."/>
            <person name="Garlena R.A."/>
            <person name="Russell D.A."/>
            <person name="Pope W.H."/>
            <person name="Jacobs-Sera D."/>
            <person name="Hatfull G.F."/>
        </authorList>
    </citation>
    <scope>NUCLEOTIDE SEQUENCE [LARGE SCALE GENOMIC DNA]</scope>
</reference>
<sequence>MKDKKAYKVITADYGISTKVIGLLDLSTDEVAWIEEWVESRKNAPPWPYQLTVTKFDGFGTPNVFETYVYAMRYGSLVKNV</sequence>
<dbReference type="EMBL" id="MT776806">
    <property type="protein sequence ID" value="QNJ59322.1"/>
    <property type="molecule type" value="Genomic_DNA"/>
</dbReference>
<protein>
    <submittedName>
        <fullName evidence="1">Uncharacterized protein</fullName>
    </submittedName>
</protein>
<proteinExistence type="predicted"/>
<evidence type="ECO:0000313" key="2">
    <source>
        <dbReference type="Proteomes" id="UP000515854"/>
    </source>
</evidence>
<evidence type="ECO:0000313" key="1">
    <source>
        <dbReference type="EMBL" id="QNJ59322.1"/>
    </source>
</evidence>